<protein>
    <submittedName>
        <fullName evidence="5">Uncharacterized protein</fullName>
    </submittedName>
</protein>
<evidence type="ECO:0000313" key="5">
    <source>
        <dbReference type="EMBL" id="KAJ8959226.1"/>
    </source>
</evidence>
<organism evidence="5 6">
    <name type="scientific">Aromia moschata</name>
    <dbReference type="NCBI Taxonomy" id="1265417"/>
    <lineage>
        <taxon>Eukaryota</taxon>
        <taxon>Metazoa</taxon>
        <taxon>Ecdysozoa</taxon>
        <taxon>Arthropoda</taxon>
        <taxon>Hexapoda</taxon>
        <taxon>Insecta</taxon>
        <taxon>Pterygota</taxon>
        <taxon>Neoptera</taxon>
        <taxon>Endopterygota</taxon>
        <taxon>Coleoptera</taxon>
        <taxon>Polyphaga</taxon>
        <taxon>Cucujiformia</taxon>
        <taxon>Chrysomeloidea</taxon>
        <taxon>Cerambycidae</taxon>
        <taxon>Cerambycinae</taxon>
        <taxon>Callichromatini</taxon>
        <taxon>Aromia</taxon>
    </lineage>
</organism>
<dbReference type="PANTHER" id="PTHR39068">
    <property type="entry name" value="LARVAL/PUPAL CUTICLE PROTEIN H1C-LIKE PROTEIN-RELATED"/>
    <property type="match status" value="1"/>
</dbReference>
<accession>A0AAV8Z5A0</accession>
<dbReference type="EMBL" id="JAPWTK010000014">
    <property type="protein sequence ID" value="KAJ8959226.1"/>
    <property type="molecule type" value="Genomic_DNA"/>
</dbReference>
<evidence type="ECO:0000313" key="6">
    <source>
        <dbReference type="Proteomes" id="UP001162162"/>
    </source>
</evidence>
<evidence type="ECO:0000256" key="1">
    <source>
        <dbReference type="ARBA" id="ARBA00022460"/>
    </source>
</evidence>
<dbReference type="Pfam" id="PF11018">
    <property type="entry name" value="Cuticle_3"/>
    <property type="match status" value="1"/>
</dbReference>
<name>A0AAV8Z5A0_9CUCU</name>
<dbReference type="Proteomes" id="UP001162162">
    <property type="component" value="Unassembled WGS sequence"/>
</dbReference>
<sequence>MNAPRNNWRAENSGRPAEGRRRKRGVGRRNRKWPPDDDDGPRRGAARIKTRETPQTAPQFRKRNSHKNNRQTQSNKMAIKIVLLAATLAVANAGIVAPAAYAAAPAIAYSAAPAVSHVSYSSPIVSYGAPLSAAHAPAITSQSSNILRSFGNLGQVSTSSKTIDTPFSSVSKSDVRVSNPGLRIATHAAPIGYAAHAAPLAYAAQAAPIGYAAHAAPIGYAAHAAPIGYAAHAAPIGYAAHAAPIGYAAHAPAAIGVAYSAAPAVSHMSYQGVGVAYGW</sequence>
<reference evidence="5" key="1">
    <citation type="journal article" date="2023" name="Insect Mol. Biol.">
        <title>Genome sequencing provides insights into the evolution of gene families encoding plant cell wall-degrading enzymes in longhorned beetles.</title>
        <authorList>
            <person name="Shin N.R."/>
            <person name="Okamura Y."/>
            <person name="Kirsch R."/>
            <person name="Pauchet Y."/>
        </authorList>
    </citation>
    <scope>NUCLEOTIDE SEQUENCE</scope>
    <source>
        <strain evidence="5">AMC_N1</strain>
    </source>
</reference>
<keyword evidence="1" id="KW-0193">Cuticle</keyword>
<keyword evidence="6" id="KW-1185">Reference proteome</keyword>
<feature type="compositionally biased region" description="Basic residues" evidence="3">
    <location>
        <begin position="20"/>
        <end position="32"/>
    </location>
</feature>
<evidence type="ECO:0000256" key="2">
    <source>
        <dbReference type="ARBA" id="ARBA00022737"/>
    </source>
</evidence>
<dbReference type="GO" id="GO:0042302">
    <property type="term" value="F:structural constituent of cuticle"/>
    <property type="evidence" value="ECO:0007669"/>
    <property type="project" value="UniProtKB-KW"/>
</dbReference>
<keyword evidence="4" id="KW-0472">Membrane</keyword>
<keyword evidence="4" id="KW-1133">Transmembrane helix</keyword>
<keyword evidence="4" id="KW-0812">Transmembrane</keyword>
<feature type="transmembrane region" description="Helical" evidence="4">
    <location>
        <begin position="77"/>
        <end position="101"/>
    </location>
</feature>
<evidence type="ECO:0000256" key="4">
    <source>
        <dbReference type="SAM" id="Phobius"/>
    </source>
</evidence>
<dbReference type="PANTHER" id="PTHR39068:SF5">
    <property type="entry name" value="PUPAL CUTICLE PROTEIN C1B-LIKE PROTEIN"/>
    <property type="match status" value="1"/>
</dbReference>
<feature type="region of interest" description="Disordered" evidence="3">
    <location>
        <begin position="1"/>
        <end position="73"/>
    </location>
</feature>
<proteinExistence type="predicted"/>
<dbReference type="AlphaFoldDB" id="A0AAV8Z5A0"/>
<feature type="compositionally biased region" description="Basic residues" evidence="3">
    <location>
        <begin position="60"/>
        <end position="69"/>
    </location>
</feature>
<gene>
    <name evidence="5" type="ORF">NQ318_022488</name>
</gene>
<comment type="caution">
    <text evidence="5">The sequence shown here is derived from an EMBL/GenBank/DDBJ whole genome shotgun (WGS) entry which is preliminary data.</text>
</comment>
<dbReference type="InterPro" id="IPR022727">
    <property type="entry name" value="Cuticle_C1"/>
</dbReference>
<keyword evidence="2" id="KW-0677">Repeat</keyword>
<evidence type="ECO:0000256" key="3">
    <source>
        <dbReference type="SAM" id="MobiDB-lite"/>
    </source>
</evidence>